<gene>
    <name evidence="2" type="ORF">G3M70_06125</name>
</gene>
<dbReference type="SMART" id="SM00470">
    <property type="entry name" value="ParB"/>
    <property type="match status" value="1"/>
</dbReference>
<dbReference type="SUPFAM" id="SSF110849">
    <property type="entry name" value="ParB/Sulfiredoxin"/>
    <property type="match status" value="1"/>
</dbReference>
<dbReference type="Pfam" id="PF02195">
    <property type="entry name" value="ParB_N"/>
    <property type="match status" value="1"/>
</dbReference>
<reference evidence="2 3" key="1">
    <citation type="submission" date="2020-02" db="EMBL/GenBank/DDBJ databases">
        <title>Genomic and physiological characterization of two novel Nitrospinaceae genera.</title>
        <authorList>
            <person name="Mueller A.J."/>
            <person name="Jung M.-Y."/>
            <person name="Strachan C.R."/>
            <person name="Herbold C.W."/>
            <person name="Kirkegaard R.H."/>
            <person name="Daims H."/>
        </authorList>
    </citation>
    <scope>NUCLEOTIDE SEQUENCE [LARGE SCALE GENOMIC DNA]</scope>
    <source>
        <strain evidence="2">EB</strain>
    </source>
</reference>
<dbReference type="KEGG" id="nli:G3M70_06125"/>
<dbReference type="InterPro" id="IPR050336">
    <property type="entry name" value="Chromosome_partition/occlusion"/>
</dbReference>
<evidence type="ECO:0000313" key="2">
    <source>
        <dbReference type="EMBL" id="QPJ61486.1"/>
    </source>
</evidence>
<dbReference type="EMBL" id="CP048685">
    <property type="protein sequence ID" value="QPJ61486.1"/>
    <property type="molecule type" value="Genomic_DNA"/>
</dbReference>
<sequence length="334" mass="37695">MQLKPAEWPLETISIEELRPDPVTDFALSPVPHKLIESIRQMGVLTPLLACRQNDTVSVICGHRRLATAKDSGISTLPVRIAGSSLTPEEKLLLQLQDNRVHRSLSDIETGRALIRLSATDLDESEIIEHVLPLLDQQPSKKRLHDFLNAREFSKNLQITLHNLAIPLRTYSMLYPLSDADLDAIQHLLTVLQPGANKCRDLFELIGEIADRDAVTPVSLINDSAIQNALADQSLNPGDRYQAVHQHLFQKRFPTLSELRIEVRRSLSQMKLDGKVRIRVPEHFESGELKVEFSFHTHAEFIEKAECLFRASDSEALSDLLKIVQSPQSHTNKR</sequence>
<dbReference type="Proteomes" id="UP000594688">
    <property type="component" value="Chromosome"/>
</dbReference>
<protein>
    <submittedName>
        <fullName evidence="2">ParB/RepB/Spo0J family partition protein</fullName>
    </submittedName>
</protein>
<evidence type="ECO:0000313" key="3">
    <source>
        <dbReference type="Proteomes" id="UP000594688"/>
    </source>
</evidence>
<dbReference type="AlphaFoldDB" id="A0A7T0G056"/>
<accession>A0A7T0G056</accession>
<proteinExistence type="predicted"/>
<dbReference type="PANTHER" id="PTHR33375:SF1">
    <property type="entry name" value="CHROMOSOME-PARTITIONING PROTEIN PARB-RELATED"/>
    <property type="match status" value="1"/>
</dbReference>
<dbReference type="InterPro" id="IPR036086">
    <property type="entry name" value="ParB/Sulfiredoxin_sf"/>
</dbReference>
<dbReference type="Gene3D" id="3.90.1530.10">
    <property type="entry name" value="Conserved hypothetical protein from pyrococcus furiosus pfu- 392566-001, ParB domain"/>
    <property type="match status" value="1"/>
</dbReference>
<dbReference type="PANTHER" id="PTHR33375">
    <property type="entry name" value="CHROMOSOME-PARTITIONING PROTEIN PARB-RELATED"/>
    <property type="match status" value="1"/>
</dbReference>
<feature type="domain" description="ParB-like N-terminal" evidence="1">
    <location>
        <begin position="11"/>
        <end position="100"/>
    </location>
</feature>
<dbReference type="GO" id="GO:0005694">
    <property type="term" value="C:chromosome"/>
    <property type="evidence" value="ECO:0007669"/>
    <property type="project" value="TreeGrafter"/>
</dbReference>
<evidence type="ECO:0000259" key="1">
    <source>
        <dbReference type="SMART" id="SM00470"/>
    </source>
</evidence>
<dbReference type="InterPro" id="IPR003115">
    <property type="entry name" value="ParB_N"/>
</dbReference>
<organism evidence="2 3">
    <name type="scientific">Candidatus Nitronauta litoralis</name>
    <dbReference type="NCBI Taxonomy" id="2705533"/>
    <lineage>
        <taxon>Bacteria</taxon>
        <taxon>Pseudomonadati</taxon>
        <taxon>Nitrospinota/Tectimicrobiota group</taxon>
        <taxon>Nitrospinota</taxon>
        <taxon>Nitrospinia</taxon>
        <taxon>Nitrospinales</taxon>
        <taxon>Nitrospinaceae</taxon>
        <taxon>Candidatus Nitronauta</taxon>
    </lineage>
</organism>
<dbReference type="GO" id="GO:0007059">
    <property type="term" value="P:chromosome segregation"/>
    <property type="evidence" value="ECO:0007669"/>
    <property type="project" value="TreeGrafter"/>
</dbReference>
<name>A0A7T0G056_9BACT</name>